<gene>
    <name evidence="1" type="ORF">L1987_23980</name>
</gene>
<organism evidence="1 2">
    <name type="scientific">Smallanthus sonchifolius</name>
    <dbReference type="NCBI Taxonomy" id="185202"/>
    <lineage>
        <taxon>Eukaryota</taxon>
        <taxon>Viridiplantae</taxon>
        <taxon>Streptophyta</taxon>
        <taxon>Embryophyta</taxon>
        <taxon>Tracheophyta</taxon>
        <taxon>Spermatophyta</taxon>
        <taxon>Magnoliopsida</taxon>
        <taxon>eudicotyledons</taxon>
        <taxon>Gunneridae</taxon>
        <taxon>Pentapetalae</taxon>
        <taxon>asterids</taxon>
        <taxon>campanulids</taxon>
        <taxon>Asterales</taxon>
        <taxon>Asteraceae</taxon>
        <taxon>Asteroideae</taxon>
        <taxon>Heliantheae alliance</taxon>
        <taxon>Millerieae</taxon>
        <taxon>Smallanthus</taxon>
    </lineage>
</organism>
<comment type="caution">
    <text evidence="1">The sequence shown here is derived from an EMBL/GenBank/DDBJ whole genome shotgun (WGS) entry which is preliminary data.</text>
</comment>
<accession>A0ACB9IJD6</accession>
<name>A0ACB9IJD6_9ASTR</name>
<evidence type="ECO:0000313" key="2">
    <source>
        <dbReference type="Proteomes" id="UP001056120"/>
    </source>
</evidence>
<dbReference type="Proteomes" id="UP001056120">
    <property type="component" value="Linkage Group LG08"/>
</dbReference>
<reference evidence="1 2" key="2">
    <citation type="journal article" date="2022" name="Mol. Ecol. Resour.">
        <title>The genomes of chicory, endive, great burdock and yacon provide insights into Asteraceae paleo-polyploidization history and plant inulin production.</title>
        <authorList>
            <person name="Fan W."/>
            <person name="Wang S."/>
            <person name="Wang H."/>
            <person name="Wang A."/>
            <person name="Jiang F."/>
            <person name="Liu H."/>
            <person name="Zhao H."/>
            <person name="Xu D."/>
            <person name="Zhang Y."/>
        </authorList>
    </citation>
    <scope>NUCLEOTIDE SEQUENCE [LARGE SCALE GENOMIC DNA]</scope>
    <source>
        <strain evidence="2">cv. Yunnan</strain>
        <tissue evidence="1">Leaves</tissue>
    </source>
</reference>
<sequence>MSAHFEEVKQNSVNQVLMADVKGKESSRSADPILSTSKAEEEIESEDERAEGISKNKQLPTSDLVPCGYLC</sequence>
<reference evidence="2" key="1">
    <citation type="journal article" date="2022" name="Mol. Ecol. Resour.">
        <title>The genomes of chicory, endive, great burdock and yacon provide insights into Asteraceae palaeo-polyploidization history and plant inulin production.</title>
        <authorList>
            <person name="Fan W."/>
            <person name="Wang S."/>
            <person name="Wang H."/>
            <person name="Wang A."/>
            <person name="Jiang F."/>
            <person name="Liu H."/>
            <person name="Zhao H."/>
            <person name="Xu D."/>
            <person name="Zhang Y."/>
        </authorList>
    </citation>
    <scope>NUCLEOTIDE SEQUENCE [LARGE SCALE GENOMIC DNA]</scope>
    <source>
        <strain evidence="2">cv. Yunnan</strain>
    </source>
</reference>
<dbReference type="EMBL" id="CM042025">
    <property type="protein sequence ID" value="KAI3808039.1"/>
    <property type="molecule type" value="Genomic_DNA"/>
</dbReference>
<evidence type="ECO:0000313" key="1">
    <source>
        <dbReference type="EMBL" id="KAI3808039.1"/>
    </source>
</evidence>
<proteinExistence type="predicted"/>
<protein>
    <submittedName>
        <fullName evidence="1">Uncharacterized protein</fullName>
    </submittedName>
</protein>
<keyword evidence="2" id="KW-1185">Reference proteome</keyword>